<dbReference type="PANTHER" id="PTHR47396:SF1">
    <property type="entry name" value="ATP-DEPENDENT HELICASE IRC3-RELATED"/>
    <property type="match status" value="1"/>
</dbReference>
<reference evidence="4 5" key="1">
    <citation type="journal article" date="2009" name="Science">
        <title>Green evolution and dynamic adaptations revealed by genomes of the marine picoeukaryotes Micromonas.</title>
        <authorList>
            <person name="Worden A.Z."/>
            <person name="Lee J.H."/>
            <person name="Mock T."/>
            <person name="Rouze P."/>
            <person name="Simmons M.P."/>
            <person name="Aerts A.L."/>
            <person name="Allen A.E."/>
            <person name="Cuvelier M.L."/>
            <person name="Derelle E."/>
            <person name="Everett M.V."/>
            <person name="Foulon E."/>
            <person name="Grimwood J."/>
            <person name="Gundlach H."/>
            <person name="Henrissat B."/>
            <person name="Napoli C."/>
            <person name="McDonald S.M."/>
            <person name="Parker M.S."/>
            <person name="Rombauts S."/>
            <person name="Salamov A."/>
            <person name="Von Dassow P."/>
            <person name="Badger J.H."/>
            <person name="Coutinho P.M."/>
            <person name="Demir E."/>
            <person name="Dubchak I."/>
            <person name="Gentemann C."/>
            <person name="Eikrem W."/>
            <person name="Gready J.E."/>
            <person name="John U."/>
            <person name="Lanier W."/>
            <person name="Lindquist E.A."/>
            <person name="Lucas S."/>
            <person name="Mayer K.F."/>
            <person name="Moreau H."/>
            <person name="Not F."/>
            <person name="Otillar R."/>
            <person name="Panaud O."/>
            <person name="Pangilinan J."/>
            <person name="Paulsen I."/>
            <person name="Piegu B."/>
            <person name="Poliakov A."/>
            <person name="Robbens S."/>
            <person name="Schmutz J."/>
            <person name="Toulza E."/>
            <person name="Wyss T."/>
            <person name="Zelensky A."/>
            <person name="Zhou K."/>
            <person name="Armbrust E.V."/>
            <person name="Bhattacharya D."/>
            <person name="Goodenough U.W."/>
            <person name="Van de Peer Y."/>
            <person name="Grigoriev I.V."/>
        </authorList>
    </citation>
    <scope>NUCLEOTIDE SEQUENCE [LARGE SCALE GENOMIC DNA]</scope>
    <source>
        <strain evidence="5">RCC299 / NOUM17</strain>
    </source>
</reference>
<keyword evidence="5" id="KW-1185">Reference proteome</keyword>
<dbReference type="GO" id="GO:0005524">
    <property type="term" value="F:ATP binding"/>
    <property type="evidence" value="ECO:0007669"/>
    <property type="project" value="InterPro"/>
</dbReference>
<feature type="domain" description="Helicase ATP-binding" evidence="2">
    <location>
        <begin position="313"/>
        <end position="514"/>
    </location>
</feature>
<evidence type="ECO:0000259" key="2">
    <source>
        <dbReference type="PROSITE" id="PS51192"/>
    </source>
</evidence>
<feature type="region of interest" description="Disordered" evidence="1">
    <location>
        <begin position="578"/>
        <end position="619"/>
    </location>
</feature>
<dbReference type="SMART" id="SM00487">
    <property type="entry name" value="DEXDc"/>
    <property type="match status" value="1"/>
</dbReference>
<evidence type="ECO:0000313" key="5">
    <source>
        <dbReference type="Proteomes" id="UP000002009"/>
    </source>
</evidence>
<evidence type="ECO:0000313" key="4">
    <source>
        <dbReference type="EMBL" id="ACO69012.1"/>
    </source>
</evidence>
<dbReference type="InterPro" id="IPR027417">
    <property type="entry name" value="P-loop_NTPase"/>
</dbReference>
<feature type="domain" description="Helicase C-terminal" evidence="3">
    <location>
        <begin position="646"/>
        <end position="817"/>
    </location>
</feature>
<gene>
    <name evidence="4" type="ORF">MICPUN_55566</name>
</gene>
<dbReference type="Gene3D" id="3.40.50.300">
    <property type="entry name" value="P-loop containing nucleotide triphosphate hydrolases"/>
    <property type="match status" value="2"/>
</dbReference>
<feature type="compositionally biased region" description="Acidic residues" evidence="1">
    <location>
        <begin position="580"/>
        <end position="601"/>
    </location>
</feature>
<organism evidence="4 5">
    <name type="scientific">Micromonas commoda (strain RCC299 / NOUM17 / CCMP2709)</name>
    <name type="common">Picoplanktonic green alga</name>
    <dbReference type="NCBI Taxonomy" id="296587"/>
    <lineage>
        <taxon>Eukaryota</taxon>
        <taxon>Viridiplantae</taxon>
        <taxon>Chlorophyta</taxon>
        <taxon>Mamiellophyceae</taxon>
        <taxon>Mamiellales</taxon>
        <taxon>Mamiellaceae</taxon>
        <taxon>Micromonas</taxon>
    </lineage>
</organism>
<dbReference type="PROSITE" id="PS51194">
    <property type="entry name" value="HELICASE_CTER"/>
    <property type="match status" value="1"/>
</dbReference>
<sequence length="1393" mass="156340">MPDAEGTTPDSQMRKRKHEDYADIGRGLESTSSADPLTQNDDGGDDVLRVPNGGWPNHVREAAKTLKDLVDGVLQSPQIAERKSSKANWQLLLESFKSRAKIDESRDATGKLGDLFELFCVLFLNYWNAYIFSALPRGKITQICWLRGDEKNFPKAQETGYERRGQDLTDKGSDVVLRHQTTGHMTLVQCKFRSSNRTAADEGGFFQDLVQARDMYGGRKRHGLWMGTDAPHPRFEERGIHIHSFMRDVYAKYTTQDFLEYVHRWCEDTLAKQIPRSPDEALMECNYTPRPAQERQLEGWKGFLDKCWGTFSSNNSSQSLRAQMSMWCGTGKTFTAFLMIKEFVRYTAGVTSGGATVVYFVPSLWLMEQTFKSFFCQCRRNQIKMGRWLLVGSNGDRTLTQGMDARFGFLLSTSVDEISQHLKEGPSDGHNVIISTYNSWKKCAGALEKVQLHPDLVIYDEAHRTVGIIDREDSFKRCILDDSFPCRVRLFMTATPKDVKVGDDELGDNEFKRGIVNSMNETEKYGEPIADPYTQAQAADAGDIVRSKVIALMTDNDMVREYFGNNQLVLPVAHISSDDIKEEDEDSDAENSDGDSDENSNDGDRHQGVSEPPNGIVSELPEGVAELPEIQMEAYRDTARCDWLCAAIHIVEAIRDGKYKVVFCFTRTIKQARAFQRRLQSIREMLAEKNPDENLGGDYPIEHMHGRMNMTQRKEILSRVEEAELGIVCAAKVLNEGIDIPFCDTVVFLEAKGSVVDIAQCSGRCNRLYPGKEVANIVIPALISEDEILNPGADDLAGFQVLRKTLSLLCVLDEELRAVLCGGADANPDGIHRREGKFEIARIGRADRVRVDLQALVDRLNIAEVLLESRRRPTKEEKVAALAALSEKPKQGEKVEVKCASGEVAQEDLGMFWSVIRQNFGPKPDKANTKLSAEEKKKLLNVEWVKKEVEKMEAKALNAPEVRATKEDKLAALAALSQKPKVREEVEMKCASGEVAQEDLGMFWDRVRLNFGPNPDKAGTNLSDEEKKKLLAVEWVRKEVEKMKAMASNAPEVRATKEEKVAALAALSERPKVKKKVVVKCASGEVVLEDLGMFWSSIRQIFGPNPDKAKYNLSEEEKKPLLAVEWVRKEVAKMMELGATKADKVAALVSLSKKPKYREKVDVKCASGEVVQEDLGKFWDSIRQNFGPNPDKAGTNLSEEEKTKLLNVEWVKMEVAKMMELRATKADKLAALVSLSERPKHGEKVDVKCASAEVVQEDLGKFWDSIRQNFGPNPDKANTSLSEEEKKPLLAVEWVKKEVEKMEAKALNAPEVRATKEEKVAALAALSEKPKVGEKVQVKCASGEVAQEDLGLFWSILRQNFGPKPDKAHTKLSAEEKKKLLNVEWVKKEVEKM</sequence>
<dbReference type="InterPro" id="IPR001650">
    <property type="entry name" value="Helicase_C-like"/>
</dbReference>
<dbReference type="Pfam" id="PF04851">
    <property type="entry name" value="ResIII"/>
    <property type="match status" value="1"/>
</dbReference>
<evidence type="ECO:0000259" key="3">
    <source>
        <dbReference type="PROSITE" id="PS51194"/>
    </source>
</evidence>
<protein>
    <recommendedName>
        <fullName evidence="6">Helicase ATP-binding domain-containing protein</fullName>
    </recommendedName>
</protein>
<feature type="compositionally biased region" description="Polar residues" evidence="1">
    <location>
        <begin position="29"/>
        <end position="41"/>
    </location>
</feature>
<dbReference type="InterPro" id="IPR014001">
    <property type="entry name" value="Helicase_ATP-bd"/>
</dbReference>
<dbReference type="GO" id="GO:0005829">
    <property type="term" value="C:cytosol"/>
    <property type="evidence" value="ECO:0007669"/>
    <property type="project" value="TreeGrafter"/>
</dbReference>
<dbReference type="PROSITE" id="PS51192">
    <property type="entry name" value="HELICASE_ATP_BIND_1"/>
    <property type="match status" value="1"/>
</dbReference>
<dbReference type="GO" id="GO:0016787">
    <property type="term" value="F:hydrolase activity"/>
    <property type="evidence" value="ECO:0007669"/>
    <property type="project" value="InterPro"/>
</dbReference>
<dbReference type="Pfam" id="PF00271">
    <property type="entry name" value="Helicase_C"/>
    <property type="match status" value="1"/>
</dbReference>
<dbReference type="KEGG" id="mis:MICPUN_55566"/>
<name>C1FET9_MICCC</name>
<dbReference type="InterPro" id="IPR050742">
    <property type="entry name" value="Helicase_Restrict-Modif_Enz"/>
</dbReference>
<evidence type="ECO:0008006" key="6">
    <source>
        <dbReference type="Google" id="ProtNLM"/>
    </source>
</evidence>
<dbReference type="Proteomes" id="UP000002009">
    <property type="component" value="Chromosome 1"/>
</dbReference>
<dbReference type="EMBL" id="CP001574">
    <property type="protein sequence ID" value="ACO69012.1"/>
    <property type="molecule type" value="Genomic_DNA"/>
</dbReference>
<dbReference type="RefSeq" id="XP_002507754.1">
    <property type="nucleotide sequence ID" value="XM_002507708.1"/>
</dbReference>
<evidence type="ECO:0000256" key="1">
    <source>
        <dbReference type="SAM" id="MobiDB-lite"/>
    </source>
</evidence>
<dbReference type="InParanoid" id="C1FET9"/>
<dbReference type="OrthoDB" id="416741at2759"/>
<dbReference type="InterPro" id="IPR006935">
    <property type="entry name" value="Helicase/UvrB_N"/>
</dbReference>
<dbReference type="GO" id="GO:0003677">
    <property type="term" value="F:DNA binding"/>
    <property type="evidence" value="ECO:0007669"/>
    <property type="project" value="InterPro"/>
</dbReference>
<proteinExistence type="predicted"/>
<dbReference type="GeneID" id="8250299"/>
<dbReference type="SUPFAM" id="SSF52540">
    <property type="entry name" value="P-loop containing nucleoside triphosphate hydrolases"/>
    <property type="match status" value="1"/>
</dbReference>
<accession>C1FET9</accession>
<dbReference type="PANTHER" id="PTHR47396">
    <property type="entry name" value="TYPE I RESTRICTION ENZYME ECOKI R PROTEIN"/>
    <property type="match status" value="1"/>
</dbReference>
<dbReference type="SMART" id="SM00490">
    <property type="entry name" value="HELICc"/>
    <property type="match status" value="1"/>
</dbReference>
<feature type="region of interest" description="Disordered" evidence="1">
    <location>
        <begin position="1"/>
        <end position="54"/>
    </location>
</feature>